<dbReference type="AlphaFoldDB" id="A0AAW1N576"/>
<dbReference type="Proteomes" id="UP001443914">
    <property type="component" value="Unassembled WGS sequence"/>
</dbReference>
<evidence type="ECO:0000256" key="1">
    <source>
        <dbReference type="SAM" id="SignalP"/>
    </source>
</evidence>
<gene>
    <name evidence="2" type="ORF">RND81_01G019900</name>
</gene>
<feature type="chain" id="PRO_5043643208" evidence="1">
    <location>
        <begin position="16"/>
        <end position="62"/>
    </location>
</feature>
<organism evidence="2 3">
    <name type="scientific">Saponaria officinalis</name>
    <name type="common">Common soapwort</name>
    <name type="synonym">Lychnis saponaria</name>
    <dbReference type="NCBI Taxonomy" id="3572"/>
    <lineage>
        <taxon>Eukaryota</taxon>
        <taxon>Viridiplantae</taxon>
        <taxon>Streptophyta</taxon>
        <taxon>Embryophyta</taxon>
        <taxon>Tracheophyta</taxon>
        <taxon>Spermatophyta</taxon>
        <taxon>Magnoliopsida</taxon>
        <taxon>eudicotyledons</taxon>
        <taxon>Gunneridae</taxon>
        <taxon>Pentapetalae</taxon>
        <taxon>Caryophyllales</taxon>
        <taxon>Caryophyllaceae</taxon>
        <taxon>Caryophylleae</taxon>
        <taxon>Saponaria</taxon>
    </lineage>
</organism>
<protein>
    <submittedName>
        <fullName evidence="2">Uncharacterized protein</fullName>
    </submittedName>
</protein>
<evidence type="ECO:0000313" key="3">
    <source>
        <dbReference type="Proteomes" id="UP001443914"/>
    </source>
</evidence>
<proteinExistence type="predicted"/>
<sequence>MLLLVFSANFRICCTSMTWLRCGKILSKRNKYFFVKTAKSWDCSCWEFRNFSLLCISFWELY</sequence>
<name>A0AAW1N576_SAPOF</name>
<feature type="signal peptide" evidence="1">
    <location>
        <begin position="1"/>
        <end position="15"/>
    </location>
</feature>
<keyword evidence="1" id="KW-0732">Signal</keyword>
<dbReference type="EMBL" id="JBDFQZ010000001">
    <property type="protein sequence ID" value="KAK9755364.1"/>
    <property type="molecule type" value="Genomic_DNA"/>
</dbReference>
<evidence type="ECO:0000313" key="2">
    <source>
        <dbReference type="EMBL" id="KAK9755364.1"/>
    </source>
</evidence>
<comment type="caution">
    <text evidence="2">The sequence shown here is derived from an EMBL/GenBank/DDBJ whole genome shotgun (WGS) entry which is preliminary data.</text>
</comment>
<accession>A0AAW1N576</accession>
<reference evidence="2" key="1">
    <citation type="submission" date="2024-03" db="EMBL/GenBank/DDBJ databases">
        <title>WGS assembly of Saponaria officinalis var. Norfolk2.</title>
        <authorList>
            <person name="Jenkins J."/>
            <person name="Shu S."/>
            <person name="Grimwood J."/>
            <person name="Barry K."/>
            <person name="Goodstein D."/>
            <person name="Schmutz J."/>
            <person name="Leebens-Mack J."/>
            <person name="Osbourn A."/>
        </authorList>
    </citation>
    <scope>NUCLEOTIDE SEQUENCE [LARGE SCALE GENOMIC DNA]</scope>
    <source>
        <strain evidence="2">JIC</strain>
    </source>
</reference>
<keyword evidence="3" id="KW-1185">Reference proteome</keyword>